<dbReference type="EMBL" id="LMWU01000005">
    <property type="protein sequence ID" value="KUN73885.1"/>
    <property type="molecule type" value="Genomic_DNA"/>
</dbReference>
<dbReference type="Proteomes" id="UP000053669">
    <property type="component" value="Unassembled WGS sequence"/>
</dbReference>
<reference evidence="1 2" key="1">
    <citation type="submission" date="2015-10" db="EMBL/GenBank/DDBJ databases">
        <title>Draft genome sequence of Streptomyces canus DSM 40017, type strain for the species Streptomyces canus.</title>
        <authorList>
            <person name="Ruckert C."/>
            <person name="Winkler A."/>
            <person name="Kalinowski J."/>
            <person name="Kampfer P."/>
            <person name="Glaeser S."/>
        </authorList>
    </citation>
    <scope>NUCLEOTIDE SEQUENCE [LARGE SCALE GENOMIC DNA]</scope>
    <source>
        <strain evidence="1 2">DSM 40017</strain>
    </source>
</reference>
<accession>A0A101SH88</accession>
<protein>
    <submittedName>
        <fullName evidence="1">Uncharacterized protein</fullName>
    </submittedName>
</protein>
<name>A0A101SH88_9ACTN</name>
<sequence>MTVLLVVARERLPWVAVQAPLAAQPLAVLESVVAPASWAARLAVQLDPALRGASPVVPVLRARRGVLLEASAVPARAVPGVSEARHEMA</sequence>
<evidence type="ECO:0000313" key="2">
    <source>
        <dbReference type="Proteomes" id="UP000053669"/>
    </source>
</evidence>
<proteinExistence type="predicted"/>
<organism evidence="1 2">
    <name type="scientific">Streptomyces canus</name>
    <dbReference type="NCBI Taxonomy" id="58343"/>
    <lineage>
        <taxon>Bacteria</taxon>
        <taxon>Bacillati</taxon>
        <taxon>Actinomycetota</taxon>
        <taxon>Actinomycetes</taxon>
        <taxon>Kitasatosporales</taxon>
        <taxon>Streptomycetaceae</taxon>
        <taxon>Streptomyces</taxon>
        <taxon>Streptomyces aurantiacus group</taxon>
    </lineage>
</organism>
<evidence type="ECO:0000313" key="1">
    <source>
        <dbReference type="EMBL" id="KUN73885.1"/>
    </source>
</evidence>
<dbReference type="AlphaFoldDB" id="A0A101SH88"/>
<comment type="caution">
    <text evidence="1">The sequence shown here is derived from an EMBL/GenBank/DDBJ whole genome shotgun (WGS) entry which is preliminary data.</text>
</comment>
<gene>
    <name evidence="1" type="ORF">AQJ46_06280</name>
</gene>